<dbReference type="UniPathway" id="UPA00047">
    <property type="reaction ID" value="UER00057"/>
</dbReference>
<dbReference type="SUPFAM" id="SSF143975">
    <property type="entry name" value="IlvD/EDD N-terminal domain-like"/>
    <property type="match status" value="1"/>
</dbReference>
<keyword evidence="3 15" id="KW-0028">Amino-acid biosynthesis</keyword>
<evidence type="ECO:0000256" key="15">
    <source>
        <dbReference type="HAMAP-Rule" id="MF_00012"/>
    </source>
</evidence>
<comment type="pathway">
    <text evidence="13 15">Amino-acid biosynthesis; L-isoleucine biosynthesis; L-isoleucine from 2-oxobutanoate: step 3/4.</text>
</comment>
<evidence type="ECO:0000256" key="12">
    <source>
        <dbReference type="ARBA" id="ARBA00029436"/>
    </source>
</evidence>
<name>A0A1M6JRR2_9FIRM</name>
<evidence type="ECO:0000256" key="4">
    <source>
        <dbReference type="ARBA" id="ARBA00022714"/>
    </source>
</evidence>
<dbReference type="InterPro" id="IPR020558">
    <property type="entry name" value="DiOHA_6PGluconate_deHydtase_CS"/>
</dbReference>
<organism evidence="18 19">
    <name type="scientific">Tepidibacter formicigenes DSM 15518</name>
    <dbReference type="NCBI Taxonomy" id="1123349"/>
    <lineage>
        <taxon>Bacteria</taxon>
        <taxon>Bacillati</taxon>
        <taxon>Bacillota</taxon>
        <taxon>Clostridia</taxon>
        <taxon>Peptostreptococcales</taxon>
        <taxon>Peptostreptococcaceae</taxon>
        <taxon>Tepidibacter</taxon>
    </lineage>
</organism>
<dbReference type="EC" id="4.2.1.9" evidence="14 15"/>
<feature type="binding site" evidence="15">
    <location>
        <position position="442"/>
    </location>
    <ligand>
        <name>Mg(2+)</name>
        <dbReference type="ChEBI" id="CHEBI:18420"/>
    </ligand>
</feature>
<evidence type="ECO:0000256" key="2">
    <source>
        <dbReference type="ARBA" id="ARBA00006486"/>
    </source>
</evidence>
<dbReference type="EMBL" id="FRAE01000005">
    <property type="protein sequence ID" value="SHJ49361.1"/>
    <property type="molecule type" value="Genomic_DNA"/>
</dbReference>
<sequence>MRSESVKFGITKSPHRSLLKAAGLTDEEINKPLVGVVNSFNEIVPGHVELRQIADAVKRGVLMEGGTPLEFPAIAVCDGIAMNHEGMKYSLVSREIIADSIEIMAKAHGLDALVLIPSCDKVVPGMLMAAARINIPSIIVSGGPMLAGRFNEKKADLTTVFEGVGKVCSGHMTEEELKYLEESACPTCGSCSGMFTANSMNCMTEALGMALEGNATIPAVFSQRKRLAKKTGIQIMKLLKENVLPKDIMTKDSFKNALTVDMALGCSTNTVLHLTAIAHEAGVDIDLNKINEISSNTPNLCRLSPAGDYHIEDLYYAGGIVSVMNELSKKELINLDVPTVSLKKVKELIQGKEKLDNKVIADIHSPYSSDGGIKILFGNLAPGGAVVKKSAVSEKMMNTISTARVFDSEEDAVEAILNGKIKRGDTVVIRYEGPKGGPGMREMLTPTSALVGMGLDESVSLITDGRFSGGTKGAAIGHVSPEAVEGGPIALVEDGDFIKIDIVNGILELVVEDEELTKRRSNLKIKENKYTGYLKKYSKIVSSASKGAICT</sequence>
<comment type="subunit">
    <text evidence="15">Homodimer.</text>
</comment>
<evidence type="ECO:0000256" key="5">
    <source>
        <dbReference type="ARBA" id="ARBA00022723"/>
    </source>
</evidence>
<dbReference type="NCBIfam" id="NF002068">
    <property type="entry name" value="PRK00911.1"/>
    <property type="match status" value="1"/>
</dbReference>
<evidence type="ECO:0000256" key="7">
    <source>
        <dbReference type="ARBA" id="ARBA00023004"/>
    </source>
</evidence>
<comment type="caution">
    <text evidence="15">Lacks conserved residue(s) required for the propagation of feature annotation.</text>
</comment>
<keyword evidence="4 15" id="KW-0001">2Fe-2S</keyword>
<dbReference type="InterPro" id="IPR000581">
    <property type="entry name" value="ILV_EDD_N"/>
</dbReference>
<evidence type="ECO:0000256" key="13">
    <source>
        <dbReference type="ARBA" id="ARBA00029437"/>
    </source>
</evidence>
<comment type="cofactor">
    <cofactor evidence="1 15">
        <name>Mg(2+)</name>
        <dbReference type="ChEBI" id="CHEBI:18420"/>
    </cofactor>
</comment>
<dbReference type="STRING" id="1123349.SAMN02744037_00186"/>
<dbReference type="InterPro" id="IPR042096">
    <property type="entry name" value="Dihydro-acid_dehy_C"/>
</dbReference>
<comment type="catalytic activity">
    <reaction evidence="15">
        <text>(2R,3R)-2,3-dihydroxy-3-methylpentanoate = (S)-3-methyl-2-oxopentanoate + H2O</text>
        <dbReference type="Rhea" id="RHEA:27694"/>
        <dbReference type="ChEBI" id="CHEBI:15377"/>
        <dbReference type="ChEBI" id="CHEBI:35146"/>
        <dbReference type="ChEBI" id="CHEBI:49258"/>
        <dbReference type="EC" id="4.2.1.9"/>
    </reaction>
</comment>
<dbReference type="UniPathway" id="UPA00049">
    <property type="reaction ID" value="UER00061"/>
</dbReference>
<evidence type="ECO:0000256" key="10">
    <source>
        <dbReference type="ARBA" id="ARBA00023304"/>
    </source>
</evidence>
<feature type="modified residue" description="N6-carboxylysine" evidence="15">
    <location>
        <position position="121"/>
    </location>
</feature>
<evidence type="ECO:0000256" key="6">
    <source>
        <dbReference type="ARBA" id="ARBA00022842"/>
    </source>
</evidence>
<dbReference type="InterPro" id="IPR004404">
    <property type="entry name" value="DihydroxyA_deHydtase"/>
</dbReference>
<gene>
    <name evidence="15" type="primary">ilvD</name>
    <name evidence="18" type="ORF">SAMN02744037_00186</name>
</gene>
<comment type="function">
    <text evidence="15">Functions in the biosynthesis of branched-chain amino acids. Catalyzes the dehydration of (2R,3R)-2,3-dihydroxy-3-methylpentanoate (2,3-dihydroxy-3-methylvalerate) into 2-oxo-3-methylpentanoate (2-oxo-3-methylvalerate) and of (2R)-2,3-dihydroxy-3-methylbutanoate (2,3-dihydroxyisovalerate) into 2-oxo-3-methylbutanoate (2-oxoisovalerate), the penultimate precursor to L-isoleucine and L-valine, respectively.</text>
</comment>
<evidence type="ECO:0000313" key="18">
    <source>
        <dbReference type="EMBL" id="SHJ49361.1"/>
    </source>
</evidence>
<proteinExistence type="inferred from homology"/>
<dbReference type="GO" id="GO:0009099">
    <property type="term" value="P:L-valine biosynthetic process"/>
    <property type="evidence" value="ECO:0007669"/>
    <property type="project" value="UniProtKB-UniRule"/>
</dbReference>
<keyword evidence="19" id="KW-1185">Reference proteome</keyword>
<comment type="pathway">
    <text evidence="12 15">Amino-acid biosynthesis; L-valine biosynthesis; L-valine from pyruvate: step 3/4.</text>
</comment>
<dbReference type="GO" id="GO:0009097">
    <property type="term" value="P:isoleucine biosynthetic process"/>
    <property type="evidence" value="ECO:0007669"/>
    <property type="project" value="UniProtKB-UniRule"/>
</dbReference>
<dbReference type="PANTHER" id="PTHR43661:SF3">
    <property type="entry name" value="D-XYLONATE DEHYDRATASE YAGF-RELATED"/>
    <property type="match status" value="1"/>
</dbReference>
<keyword evidence="10 15" id="KW-0100">Branched-chain amino acid biosynthesis</keyword>
<dbReference type="RefSeq" id="WP_072886532.1">
    <property type="nucleotide sequence ID" value="NZ_FRAE01000005.1"/>
</dbReference>
<dbReference type="AlphaFoldDB" id="A0A1M6JRR2"/>
<evidence type="ECO:0000256" key="3">
    <source>
        <dbReference type="ARBA" id="ARBA00022605"/>
    </source>
</evidence>
<dbReference type="PROSITE" id="PS00887">
    <property type="entry name" value="ILVD_EDD_2"/>
    <property type="match status" value="1"/>
</dbReference>
<dbReference type="HAMAP" id="MF_00012">
    <property type="entry name" value="IlvD"/>
    <property type="match status" value="1"/>
</dbReference>
<comment type="cofactor">
    <cofactor evidence="15">
        <name>[2Fe-2S] cluster</name>
        <dbReference type="ChEBI" id="CHEBI:190135"/>
    </cofactor>
    <text evidence="15">Binds 1 [2Fe-2S] cluster per subunit. This cluster acts as a Lewis acid cofactor.</text>
</comment>
<accession>A0A1M6JRR2</accession>
<dbReference type="GO" id="GO:0051537">
    <property type="term" value="F:2 iron, 2 sulfur cluster binding"/>
    <property type="evidence" value="ECO:0007669"/>
    <property type="project" value="UniProtKB-UniRule"/>
</dbReference>
<dbReference type="GO" id="GO:0000287">
    <property type="term" value="F:magnesium ion binding"/>
    <property type="evidence" value="ECO:0007669"/>
    <property type="project" value="UniProtKB-UniRule"/>
</dbReference>
<keyword evidence="8 15" id="KW-0411">Iron-sulfur</keyword>
<evidence type="ECO:0000256" key="14">
    <source>
        <dbReference type="ARBA" id="ARBA00029490"/>
    </source>
</evidence>
<dbReference type="GO" id="GO:0005829">
    <property type="term" value="C:cytosol"/>
    <property type="evidence" value="ECO:0007669"/>
    <property type="project" value="TreeGrafter"/>
</dbReference>
<keyword evidence="9 15" id="KW-0456">Lyase</keyword>
<evidence type="ECO:0000256" key="9">
    <source>
        <dbReference type="ARBA" id="ARBA00023239"/>
    </source>
</evidence>
<dbReference type="Proteomes" id="UP000242497">
    <property type="component" value="Unassembled WGS sequence"/>
</dbReference>
<dbReference type="GO" id="GO:0004160">
    <property type="term" value="F:dihydroxy-acid dehydratase activity"/>
    <property type="evidence" value="ECO:0007669"/>
    <property type="project" value="UniProtKB-UniRule"/>
</dbReference>
<dbReference type="SUPFAM" id="SSF52016">
    <property type="entry name" value="LeuD/IlvD-like"/>
    <property type="match status" value="1"/>
</dbReference>
<dbReference type="PROSITE" id="PS00886">
    <property type="entry name" value="ILVD_EDD_1"/>
    <property type="match status" value="1"/>
</dbReference>
<dbReference type="Gene3D" id="3.50.30.80">
    <property type="entry name" value="IlvD/EDD C-terminal domain-like"/>
    <property type="match status" value="1"/>
</dbReference>
<feature type="domain" description="Dihydroxy-acid/6-phosphogluconate dehydratase C-terminal" evidence="17">
    <location>
        <begin position="358"/>
        <end position="548"/>
    </location>
</feature>
<feature type="binding site" evidence="15">
    <location>
        <position position="120"/>
    </location>
    <ligand>
        <name>Mg(2+)</name>
        <dbReference type="ChEBI" id="CHEBI:18420"/>
    </ligand>
</feature>
<keyword evidence="6 15" id="KW-0460">Magnesium</keyword>
<dbReference type="Pfam" id="PF24877">
    <property type="entry name" value="ILV_EDD_C"/>
    <property type="match status" value="1"/>
</dbReference>
<feature type="binding site" evidence="15">
    <location>
        <position position="78"/>
    </location>
    <ligand>
        <name>Mg(2+)</name>
        <dbReference type="ChEBI" id="CHEBI:18420"/>
    </ligand>
</feature>
<evidence type="ECO:0000259" key="17">
    <source>
        <dbReference type="Pfam" id="PF24877"/>
    </source>
</evidence>
<dbReference type="OrthoDB" id="9807077at2"/>
<dbReference type="PANTHER" id="PTHR43661">
    <property type="entry name" value="D-XYLONATE DEHYDRATASE"/>
    <property type="match status" value="1"/>
</dbReference>
<comment type="catalytic activity">
    <reaction evidence="11">
        <text>(2R)-2,3-dihydroxy-3-methylbutanoate = 3-methyl-2-oxobutanoate + H2O</text>
        <dbReference type="Rhea" id="RHEA:24809"/>
        <dbReference type="ChEBI" id="CHEBI:11851"/>
        <dbReference type="ChEBI" id="CHEBI:15377"/>
        <dbReference type="ChEBI" id="CHEBI:49072"/>
        <dbReference type="EC" id="4.2.1.9"/>
    </reaction>
    <physiologicalReaction direction="left-to-right" evidence="11">
        <dbReference type="Rhea" id="RHEA:24810"/>
    </physiologicalReaction>
</comment>
<evidence type="ECO:0000256" key="8">
    <source>
        <dbReference type="ARBA" id="ARBA00023014"/>
    </source>
</evidence>
<keyword evidence="7 15" id="KW-0408">Iron</keyword>
<keyword evidence="5 15" id="KW-0479">Metal-binding</keyword>
<dbReference type="FunFam" id="3.50.30.80:FF:000001">
    <property type="entry name" value="Dihydroxy-acid dehydratase"/>
    <property type="match status" value="1"/>
</dbReference>
<dbReference type="InterPro" id="IPR037237">
    <property type="entry name" value="IlvD/EDD_N"/>
</dbReference>
<evidence type="ECO:0000256" key="11">
    <source>
        <dbReference type="ARBA" id="ARBA00029304"/>
    </source>
</evidence>
<feature type="active site" description="Proton acceptor" evidence="15">
    <location>
        <position position="468"/>
    </location>
</feature>
<evidence type="ECO:0000313" key="19">
    <source>
        <dbReference type="Proteomes" id="UP000242497"/>
    </source>
</evidence>
<evidence type="ECO:0000256" key="1">
    <source>
        <dbReference type="ARBA" id="ARBA00001946"/>
    </source>
</evidence>
<feature type="domain" description="Dihydroxy-acid/6-phosphogluconate dehydratase N-terminal" evidence="16">
    <location>
        <begin position="31"/>
        <end position="347"/>
    </location>
</feature>
<comment type="similarity">
    <text evidence="2 15">Belongs to the IlvD/Edd family.</text>
</comment>
<feature type="binding site" description="via carbamate group" evidence="15">
    <location>
        <position position="121"/>
    </location>
    <ligand>
        <name>Mg(2+)</name>
        <dbReference type="ChEBI" id="CHEBI:18420"/>
    </ligand>
</feature>
<dbReference type="InterPro" id="IPR056740">
    <property type="entry name" value="ILV_EDD_C"/>
</dbReference>
<protein>
    <recommendedName>
        <fullName evidence="14 15">Dihydroxy-acid dehydratase</fullName>
        <shortName evidence="15">DAD</shortName>
        <ecNumber evidence="14 15">4.2.1.9</ecNumber>
    </recommendedName>
</protein>
<dbReference type="NCBIfam" id="TIGR00110">
    <property type="entry name" value="ilvD"/>
    <property type="match status" value="1"/>
</dbReference>
<reference evidence="19" key="1">
    <citation type="submission" date="2016-11" db="EMBL/GenBank/DDBJ databases">
        <authorList>
            <person name="Varghese N."/>
            <person name="Submissions S."/>
        </authorList>
    </citation>
    <scope>NUCLEOTIDE SEQUENCE [LARGE SCALE GENOMIC DNA]</scope>
    <source>
        <strain evidence="19">DSM 15518</strain>
    </source>
</reference>
<evidence type="ECO:0000259" key="16">
    <source>
        <dbReference type="Pfam" id="PF00920"/>
    </source>
</evidence>
<dbReference type="Pfam" id="PF00920">
    <property type="entry name" value="ILVD_EDD_N"/>
    <property type="match status" value="1"/>
</dbReference>